<gene>
    <name evidence="4" type="ORF">P43SY_010422</name>
</gene>
<comment type="caution">
    <text evidence="4">The sequence shown here is derived from an EMBL/GenBank/DDBJ whole genome shotgun (WGS) entry which is preliminary data.</text>
</comment>
<evidence type="ECO:0000313" key="4">
    <source>
        <dbReference type="EMBL" id="KAJ0389647.1"/>
    </source>
</evidence>
<dbReference type="InterPro" id="IPR039417">
    <property type="entry name" value="Peptidase_C1A_papain-like"/>
</dbReference>
<dbReference type="InterPro" id="IPR013128">
    <property type="entry name" value="Peptidase_C1A"/>
</dbReference>
<evidence type="ECO:0000313" key="5">
    <source>
        <dbReference type="Proteomes" id="UP001209570"/>
    </source>
</evidence>
<dbReference type="InterPro" id="IPR038765">
    <property type="entry name" value="Papain-like_cys_pep_sf"/>
</dbReference>
<reference evidence="4" key="1">
    <citation type="submission" date="2021-12" db="EMBL/GenBank/DDBJ databases">
        <title>Prjna785345.</title>
        <authorList>
            <person name="Rujirawat T."/>
            <person name="Krajaejun T."/>
        </authorList>
    </citation>
    <scope>NUCLEOTIDE SEQUENCE</scope>
    <source>
        <strain evidence="4">Pi057C3</strain>
    </source>
</reference>
<organism evidence="4 5">
    <name type="scientific">Pythium insidiosum</name>
    <name type="common">Pythiosis disease agent</name>
    <dbReference type="NCBI Taxonomy" id="114742"/>
    <lineage>
        <taxon>Eukaryota</taxon>
        <taxon>Sar</taxon>
        <taxon>Stramenopiles</taxon>
        <taxon>Oomycota</taxon>
        <taxon>Peronosporomycetes</taxon>
        <taxon>Pythiales</taxon>
        <taxon>Pythiaceae</taxon>
        <taxon>Pythium</taxon>
    </lineage>
</organism>
<evidence type="ECO:0000256" key="1">
    <source>
        <dbReference type="ARBA" id="ARBA00008455"/>
    </source>
</evidence>
<protein>
    <recommendedName>
        <fullName evidence="3">Peptidase C1A papain C-terminal domain-containing protein</fullName>
    </recommendedName>
</protein>
<dbReference type="PROSITE" id="PS00639">
    <property type="entry name" value="THIOL_PROTEASE_HIS"/>
    <property type="match status" value="1"/>
</dbReference>
<keyword evidence="2" id="KW-0865">Zymogen</keyword>
<sequence>MDPNDEQALKAAVAQQPVSVAIEADQPEFQFYKSGVFDKPCGTQLDHGVLVVGYGTSENGQKYWKVKNSWGDKWGSDGYILLSREASDPAGQCGVAMAPSYPFASVIKKDEVAQPKVEKASKKEGNVRVHVSPQVGSSAKISQCGDKSKSDVVFDQLVITPTSPKRGKPIVFYGNGDIKHDFDAASFKLTASSRT</sequence>
<feature type="domain" description="Peptidase C1A papain C-terminal" evidence="3">
    <location>
        <begin position="1"/>
        <end position="103"/>
    </location>
</feature>
<dbReference type="Proteomes" id="UP001209570">
    <property type="component" value="Unassembled WGS sequence"/>
</dbReference>
<evidence type="ECO:0000259" key="3">
    <source>
        <dbReference type="SMART" id="SM00645"/>
    </source>
</evidence>
<dbReference type="InterPro" id="IPR000668">
    <property type="entry name" value="Peptidase_C1A_C"/>
</dbReference>
<proteinExistence type="inferred from homology"/>
<dbReference type="GO" id="GO:0008234">
    <property type="term" value="F:cysteine-type peptidase activity"/>
    <property type="evidence" value="ECO:0007669"/>
    <property type="project" value="InterPro"/>
</dbReference>
<dbReference type="SUPFAM" id="SSF54001">
    <property type="entry name" value="Cysteine proteinases"/>
    <property type="match status" value="1"/>
</dbReference>
<dbReference type="Pfam" id="PF00112">
    <property type="entry name" value="Peptidase_C1"/>
    <property type="match status" value="1"/>
</dbReference>
<dbReference type="CDD" id="cd02248">
    <property type="entry name" value="Peptidase_C1A"/>
    <property type="match status" value="1"/>
</dbReference>
<dbReference type="EMBL" id="JAKCXM010003370">
    <property type="protein sequence ID" value="KAJ0389647.1"/>
    <property type="molecule type" value="Genomic_DNA"/>
</dbReference>
<accession>A0AAD5Q2E8</accession>
<dbReference type="PANTHER" id="PTHR12411">
    <property type="entry name" value="CYSTEINE PROTEASE FAMILY C1-RELATED"/>
    <property type="match status" value="1"/>
</dbReference>
<dbReference type="SMART" id="SM00645">
    <property type="entry name" value="Pept_C1"/>
    <property type="match status" value="1"/>
</dbReference>
<dbReference type="Gene3D" id="3.90.70.10">
    <property type="entry name" value="Cysteine proteinases"/>
    <property type="match status" value="1"/>
</dbReference>
<comment type="similarity">
    <text evidence="1">Belongs to the peptidase C1 family.</text>
</comment>
<evidence type="ECO:0000256" key="2">
    <source>
        <dbReference type="ARBA" id="ARBA00023145"/>
    </source>
</evidence>
<dbReference type="AlphaFoldDB" id="A0AAD5Q2E8"/>
<name>A0AAD5Q2E8_PYTIN</name>
<dbReference type="InterPro" id="IPR025660">
    <property type="entry name" value="Pept_his_AS"/>
</dbReference>
<dbReference type="GO" id="GO:0006508">
    <property type="term" value="P:proteolysis"/>
    <property type="evidence" value="ECO:0007669"/>
    <property type="project" value="InterPro"/>
</dbReference>
<keyword evidence="5" id="KW-1185">Reference proteome</keyword>